<name>A0AAX6G7C8_IRIPA</name>
<sequence>MERKWQKNRRLVEAALEVLNEPDPLLKAQLGEAAAARWIEEEEEEEEEEEVEGEIDINHHLPLVPDRPARLSTVKLVPSHLMPKVGTQRAGRPSSTALSTLRAGPSISPGTSSPTLDCRSPCPLTSSATSCRLLGTKAVTSPFSLPGFESSAPSTGPSLPTTAYGTPPLPPPNICSLVLSSCTAFMRPNDSTYFQPSFLVSKMEVMKAQQIC</sequence>
<accession>A0AAX6G7C8</accession>
<evidence type="ECO:0000313" key="3">
    <source>
        <dbReference type="Proteomes" id="UP001140949"/>
    </source>
</evidence>
<proteinExistence type="predicted"/>
<protein>
    <submittedName>
        <fullName evidence="2">Uncharacterized protein</fullName>
    </submittedName>
</protein>
<keyword evidence="3" id="KW-1185">Reference proteome</keyword>
<feature type="compositionally biased region" description="Polar residues" evidence="1">
    <location>
        <begin position="151"/>
        <end position="164"/>
    </location>
</feature>
<evidence type="ECO:0000313" key="2">
    <source>
        <dbReference type="EMBL" id="KAJ6824258.1"/>
    </source>
</evidence>
<evidence type="ECO:0000256" key="1">
    <source>
        <dbReference type="SAM" id="MobiDB-lite"/>
    </source>
</evidence>
<dbReference type="AlphaFoldDB" id="A0AAX6G7C8"/>
<organism evidence="2 3">
    <name type="scientific">Iris pallida</name>
    <name type="common">Sweet iris</name>
    <dbReference type="NCBI Taxonomy" id="29817"/>
    <lineage>
        <taxon>Eukaryota</taxon>
        <taxon>Viridiplantae</taxon>
        <taxon>Streptophyta</taxon>
        <taxon>Embryophyta</taxon>
        <taxon>Tracheophyta</taxon>
        <taxon>Spermatophyta</taxon>
        <taxon>Magnoliopsida</taxon>
        <taxon>Liliopsida</taxon>
        <taxon>Asparagales</taxon>
        <taxon>Iridaceae</taxon>
        <taxon>Iridoideae</taxon>
        <taxon>Irideae</taxon>
        <taxon>Iris</taxon>
    </lineage>
</organism>
<reference evidence="2" key="2">
    <citation type="submission" date="2023-04" db="EMBL/GenBank/DDBJ databases">
        <authorList>
            <person name="Bruccoleri R.E."/>
            <person name="Oakeley E.J."/>
            <person name="Faust A.-M."/>
            <person name="Dessus-Babus S."/>
            <person name="Altorfer M."/>
            <person name="Burckhardt D."/>
            <person name="Oertli M."/>
            <person name="Naumann U."/>
            <person name="Petersen F."/>
            <person name="Wong J."/>
        </authorList>
    </citation>
    <scope>NUCLEOTIDE SEQUENCE</scope>
    <source>
        <strain evidence="2">GSM-AAB239-AS_SAM_17_03QT</strain>
        <tissue evidence="2">Leaf</tissue>
    </source>
</reference>
<reference evidence="2" key="1">
    <citation type="journal article" date="2023" name="GigaByte">
        <title>Genome assembly of the bearded iris, Iris pallida Lam.</title>
        <authorList>
            <person name="Bruccoleri R.E."/>
            <person name="Oakeley E.J."/>
            <person name="Faust A.M.E."/>
            <person name="Altorfer M."/>
            <person name="Dessus-Babus S."/>
            <person name="Burckhardt D."/>
            <person name="Oertli M."/>
            <person name="Naumann U."/>
            <person name="Petersen F."/>
            <person name="Wong J."/>
        </authorList>
    </citation>
    <scope>NUCLEOTIDE SEQUENCE</scope>
    <source>
        <strain evidence="2">GSM-AAB239-AS_SAM_17_03QT</strain>
    </source>
</reference>
<gene>
    <name evidence="2" type="ORF">M6B38_103085</name>
</gene>
<dbReference type="EMBL" id="JANAVB010022397">
    <property type="protein sequence ID" value="KAJ6824258.1"/>
    <property type="molecule type" value="Genomic_DNA"/>
</dbReference>
<dbReference type="Proteomes" id="UP001140949">
    <property type="component" value="Unassembled WGS sequence"/>
</dbReference>
<feature type="region of interest" description="Disordered" evidence="1">
    <location>
        <begin position="85"/>
        <end position="117"/>
    </location>
</feature>
<feature type="region of interest" description="Disordered" evidence="1">
    <location>
        <begin position="145"/>
        <end position="165"/>
    </location>
</feature>
<comment type="caution">
    <text evidence="2">The sequence shown here is derived from an EMBL/GenBank/DDBJ whole genome shotgun (WGS) entry which is preliminary data.</text>
</comment>
<feature type="compositionally biased region" description="Low complexity" evidence="1">
    <location>
        <begin position="104"/>
        <end position="115"/>
    </location>
</feature>